<evidence type="ECO:0000313" key="2">
    <source>
        <dbReference type="EMBL" id="ADG69641.1"/>
    </source>
</evidence>
<name>D5SX19_PLAL2</name>
<dbReference type="RefSeq" id="WP_013112072.1">
    <property type="nucleotide sequence ID" value="NC_014148.1"/>
</dbReference>
<dbReference type="HOGENOM" id="CLU_721316_0_0_0"/>
<dbReference type="InterPro" id="IPR011453">
    <property type="entry name" value="DUF1559"/>
</dbReference>
<dbReference type="PANTHER" id="PTHR30093">
    <property type="entry name" value="GENERAL SECRETION PATHWAY PROTEIN G"/>
    <property type="match status" value="1"/>
</dbReference>
<dbReference type="eggNOG" id="COG2165">
    <property type="taxonomic scope" value="Bacteria"/>
</dbReference>
<dbReference type="Pfam" id="PF07596">
    <property type="entry name" value="SBP_bac_10"/>
    <property type="match status" value="1"/>
</dbReference>
<dbReference type="KEGG" id="plm:Plim_3829"/>
<sequence>MRYLKIAAGVLFPLLVVMLILPAIHQSREAARRTQWRNNLKQIGLALHNYHDVFDTFPPGGVYNAEGHGYFGWPVPLIPYLACTPFYYRLDQNIPWDDPRQVEWFTDRHCRENISWLDPSLETPSSANGYPLIHVAANSWVMHRNSHVTLDDLGTSAHTLLAADASEPFDIFASTTAWREVSIPRNTSPFGFSSHGREVTHGLMGDGSVKTVTLEADESIWHAMQGPESLRPAPELTAREPGIPPPLSKPYVKHLWSSLYGKNNPDQRARLSIDGQTLTVSTAAGDTSPPEKRYEPAYLGWLVSLEKLCLEASIKQVIVKGTVTAEEIRVILRSPHLESIDINGVENPEIVLVEVKSTPRRIQVLKSSSTIQDNDSPDENINR</sequence>
<dbReference type="Proteomes" id="UP000002220">
    <property type="component" value="Chromosome"/>
</dbReference>
<dbReference type="STRING" id="521674.Plim_3829"/>
<dbReference type="SUPFAM" id="SSF54523">
    <property type="entry name" value="Pili subunits"/>
    <property type="match status" value="1"/>
</dbReference>
<dbReference type="AlphaFoldDB" id="D5SX19"/>
<gene>
    <name evidence="2" type="ordered locus">Plim_3829</name>
</gene>
<organism evidence="2 3">
    <name type="scientific">Planctopirus limnophila (strain ATCC 43296 / DSM 3776 / IFAM 1008 / Mu 290)</name>
    <name type="common">Planctomyces limnophilus</name>
    <dbReference type="NCBI Taxonomy" id="521674"/>
    <lineage>
        <taxon>Bacteria</taxon>
        <taxon>Pseudomonadati</taxon>
        <taxon>Planctomycetota</taxon>
        <taxon>Planctomycetia</taxon>
        <taxon>Planctomycetales</taxon>
        <taxon>Planctomycetaceae</taxon>
        <taxon>Planctopirus</taxon>
    </lineage>
</organism>
<keyword evidence="3" id="KW-1185">Reference proteome</keyword>
<feature type="domain" description="DUF1559" evidence="1">
    <location>
        <begin position="27"/>
        <end position="127"/>
    </location>
</feature>
<reference evidence="2 3" key="1">
    <citation type="journal article" date="2010" name="Stand. Genomic Sci.">
        <title>Complete genome sequence of Planctomyces limnophilus type strain (Mu 290).</title>
        <authorList>
            <person name="Labutti K."/>
            <person name="Sikorski J."/>
            <person name="Schneider S."/>
            <person name="Nolan M."/>
            <person name="Lucas S."/>
            <person name="Glavina Del Rio T."/>
            <person name="Tice H."/>
            <person name="Cheng J.F."/>
            <person name="Goodwin L."/>
            <person name="Pitluck S."/>
            <person name="Liolios K."/>
            <person name="Ivanova N."/>
            <person name="Mavromatis K."/>
            <person name="Mikhailova N."/>
            <person name="Pati A."/>
            <person name="Chen A."/>
            <person name="Palaniappan K."/>
            <person name="Land M."/>
            <person name="Hauser L."/>
            <person name="Chang Y.J."/>
            <person name="Jeffries C.D."/>
            <person name="Tindall B.J."/>
            <person name="Rohde M."/>
            <person name="Goker M."/>
            <person name="Woyke T."/>
            <person name="Bristow J."/>
            <person name="Eisen J.A."/>
            <person name="Markowitz V."/>
            <person name="Hugenholtz P."/>
            <person name="Kyrpides N.C."/>
            <person name="Klenk H.P."/>
            <person name="Lapidus A."/>
        </authorList>
    </citation>
    <scope>NUCLEOTIDE SEQUENCE [LARGE SCALE GENOMIC DNA]</scope>
    <source>
        <strain evidence="3">ATCC 43296 / DSM 3776 / IFAM 1008 / 290</strain>
    </source>
</reference>
<proteinExistence type="predicted"/>
<dbReference type="OrthoDB" id="258182at2"/>
<evidence type="ECO:0000313" key="3">
    <source>
        <dbReference type="Proteomes" id="UP000002220"/>
    </source>
</evidence>
<accession>D5SX19</accession>
<dbReference type="EMBL" id="CP001744">
    <property type="protein sequence ID" value="ADG69641.1"/>
    <property type="molecule type" value="Genomic_DNA"/>
</dbReference>
<dbReference type="InterPro" id="IPR045584">
    <property type="entry name" value="Pilin-like"/>
</dbReference>
<evidence type="ECO:0000259" key="1">
    <source>
        <dbReference type="Pfam" id="PF07596"/>
    </source>
</evidence>
<protein>
    <recommendedName>
        <fullName evidence="1">DUF1559 domain-containing protein</fullName>
    </recommendedName>
</protein>
<dbReference type="PANTHER" id="PTHR30093:SF2">
    <property type="entry name" value="TYPE II SECRETION SYSTEM PROTEIN H"/>
    <property type="match status" value="1"/>
</dbReference>